<evidence type="ECO:0000313" key="3">
    <source>
        <dbReference type="Proteomes" id="UP000016860"/>
    </source>
</evidence>
<dbReference type="InterPro" id="IPR036101">
    <property type="entry name" value="CarD-like/TRCF_RID_sf"/>
</dbReference>
<protein>
    <submittedName>
        <fullName evidence="2">CarD family transcriptional regulator</fullName>
    </submittedName>
</protein>
<evidence type="ECO:0000259" key="1">
    <source>
        <dbReference type="SMART" id="SM01058"/>
    </source>
</evidence>
<feature type="domain" description="CarD-like/TRCF RNAP-interacting" evidence="1">
    <location>
        <begin position="1"/>
        <end position="113"/>
    </location>
</feature>
<dbReference type="Gene3D" id="2.40.10.170">
    <property type="match status" value="1"/>
</dbReference>
<dbReference type="SUPFAM" id="SSF141259">
    <property type="entry name" value="CarD-like"/>
    <property type="match status" value="1"/>
</dbReference>
<dbReference type="GO" id="GO:0009303">
    <property type="term" value="P:rRNA transcription"/>
    <property type="evidence" value="ECO:0007669"/>
    <property type="project" value="TreeGrafter"/>
</dbReference>
<dbReference type="PANTHER" id="PTHR38447:SF1">
    <property type="entry name" value="RNA POLYMERASE-BINDING TRANSCRIPTION FACTOR CARD"/>
    <property type="match status" value="1"/>
</dbReference>
<dbReference type="Pfam" id="PF02559">
    <property type="entry name" value="CarD_TRCF_RID"/>
    <property type="match status" value="1"/>
</dbReference>
<comment type="caution">
    <text evidence="2">The sequence shown here is derived from an EMBL/GenBank/DDBJ whole genome shotgun (WGS) entry which is preliminary data.</text>
</comment>
<reference evidence="2 3" key="1">
    <citation type="journal article" date="2013" name="Genome Announc.">
        <title>Draft Genome Sequence of the Cellulolytic Bacterium Clostridium papyrosolvens C7 (ATCC 700395).</title>
        <authorList>
            <person name="Zepeda V."/>
            <person name="Dassa B."/>
            <person name="Borovok I."/>
            <person name="Lamed R."/>
            <person name="Bayer E.A."/>
            <person name="Cate J.H."/>
        </authorList>
    </citation>
    <scope>NUCLEOTIDE SEQUENCE [LARGE SCALE GENOMIC DNA]</scope>
    <source>
        <strain evidence="2 3">C7</strain>
    </source>
</reference>
<dbReference type="SMART" id="SM01058">
    <property type="entry name" value="CarD_TRCF"/>
    <property type="match status" value="1"/>
</dbReference>
<accession>U4R3P6</accession>
<dbReference type="EMBL" id="ATAY01000028">
    <property type="protein sequence ID" value="EPR12293.1"/>
    <property type="molecule type" value="Genomic_DNA"/>
</dbReference>
<dbReference type="InterPro" id="IPR042215">
    <property type="entry name" value="CarD-like_C"/>
</dbReference>
<dbReference type="Proteomes" id="UP000016860">
    <property type="component" value="Unassembled WGS sequence"/>
</dbReference>
<evidence type="ECO:0000313" key="2">
    <source>
        <dbReference type="EMBL" id="EPR12293.1"/>
    </source>
</evidence>
<dbReference type="InterPro" id="IPR052531">
    <property type="entry name" value="CarD-like_regulator"/>
</dbReference>
<dbReference type="PATRIC" id="fig|1330534.3.peg.1670"/>
<dbReference type="OrthoDB" id="9786074at2"/>
<name>U4R3P6_9FIRM</name>
<sequence>MFSVGDNIIYGNHGICKIEGIQDMTIDSNTRPYYVLKPVFENSSTIYFPVGNETAEQKMRRILSVEEIYSLIREMPDGDTIWIENENERKEFYRNILSGSDRSALVKLIKTLHLREQDLKSLGRKLYASDEKFLKDAEKSLYDEFVFVLDIKREEIIPFITEQIEINTNKQEEGDEIV</sequence>
<dbReference type="PANTHER" id="PTHR38447">
    <property type="entry name" value="TRANSCRIPTION FACTOR YDEB-RELATED"/>
    <property type="match status" value="1"/>
</dbReference>
<dbReference type="Gene3D" id="1.20.58.1290">
    <property type="entry name" value="CarD-like, C-terminal domain"/>
    <property type="match status" value="1"/>
</dbReference>
<dbReference type="AlphaFoldDB" id="U4R3P6"/>
<dbReference type="InterPro" id="IPR003711">
    <property type="entry name" value="CarD-like/TRCF_RID"/>
</dbReference>
<dbReference type="RefSeq" id="WP_020815223.1">
    <property type="nucleotide sequence ID" value="NZ_ATAY01000028.1"/>
</dbReference>
<gene>
    <name evidence="2" type="ORF">L323_08380</name>
</gene>
<organism evidence="2 3">
    <name type="scientific">Ruminiclostridium papyrosolvens C7</name>
    <dbReference type="NCBI Taxonomy" id="1330534"/>
    <lineage>
        <taxon>Bacteria</taxon>
        <taxon>Bacillati</taxon>
        <taxon>Bacillota</taxon>
        <taxon>Clostridia</taxon>
        <taxon>Eubacteriales</taxon>
        <taxon>Oscillospiraceae</taxon>
        <taxon>Ruminiclostridium</taxon>
    </lineage>
</organism>
<proteinExistence type="predicted"/>
<dbReference type="STRING" id="1330534.L323_08380"/>